<dbReference type="STRING" id="4795.A0A225X1T5"/>
<feature type="region of interest" description="Disordered" evidence="12">
    <location>
        <begin position="524"/>
        <end position="553"/>
    </location>
</feature>
<dbReference type="GO" id="GO:0005774">
    <property type="term" value="C:vacuolar membrane"/>
    <property type="evidence" value="ECO:0007669"/>
    <property type="project" value="UniProtKB-SubCell"/>
</dbReference>
<dbReference type="PANTHER" id="PTHR24223">
    <property type="entry name" value="ATP-BINDING CASSETTE SUB-FAMILY C"/>
    <property type="match status" value="1"/>
</dbReference>
<dbReference type="SMART" id="SM00382">
    <property type="entry name" value="AAA"/>
    <property type="match status" value="2"/>
</dbReference>
<proteinExistence type="predicted"/>
<dbReference type="FunFam" id="3.40.50.300:FF:000973">
    <property type="entry name" value="Multidrug resistance-associated protein 4"/>
    <property type="match status" value="1"/>
</dbReference>
<reference evidence="17" key="1">
    <citation type="submission" date="2017-03" db="EMBL/GenBank/DDBJ databases">
        <title>Phytopthora megakarya and P. palmivora, two closely related causual agents of cacao black pod achieved similar genome size and gene model numbers by different mechanisms.</title>
        <authorList>
            <person name="Ali S."/>
            <person name="Shao J."/>
            <person name="Larry D.J."/>
            <person name="Kronmiller B."/>
            <person name="Shen D."/>
            <person name="Strem M.D."/>
            <person name="Melnick R.L."/>
            <person name="Guiltinan M.J."/>
            <person name="Tyler B.M."/>
            <person name="Meinhardt L.W."/>
            <person name="Bailey B.A."/>
        </authorList>
    </citation>
    <scope>NUCLEOTIDE SEQUENCE [LARGE SCALE GENOMIC DNA]</scope>
    <source>
        <strain evidence="17">zdho120</strain>
    </source>
</reference>
<dbReference type="InterPro" id="IPR036640">
    <property type="entry name" value="ABC1_TM_sf"/>
</dbReference>
<dbReference type="GO" id="GO:0005524">
    <property type="term" value="F:ATP binding"/>
    <property type="evidence" value="ECO:0007669"/>
    <property type="project" value="UniProtKB-KW"/>
</dbReference>
<evidence type="ECO:0000259" key="14">
    <source>
        <dbReference type="PROSITE" id="PS50893"/>
    </source>
</evidence>
<dbReference type="GO" id="GO:0005886">
    <property type="term" value="C:plasma membrane"/>
    <property type="evidence" value="ECO:0007669"/>
    <property type="project" value="UniProtKB-SubCell"/>
</dbReference>
<dbReference type="OrthoDB" id="6500128at2759"/>
<evidence type="ECO:0000256" key="6">
    <source>
        <dbReference type="ARBA" id="ARBA00022737"/>
    </source>
</evidence>
<feature type="transmembrane region" description="Helical" evidence="13">
    <location>
        <begin position="801"/>
        <end position="819"/>
    </location>
</feature>
<dbReference type="AlphaFoldDB" id="A0A225X1T5"/>
<dbReference type="SUPFAM" id="SSF90123">
    <property type="entry name" value="ABC transporter transmembrane region"/>
    <property type="match status" value="2"/>
</dbReference>
<evidence type="ECO:0000256" key="8">
    <source>
        <dbReference type="ARBA" id="ARBA00022840"/>
    </source>
</evidence>
<dbReference type="SUPFAM" id="SSF52540">
    <property type="entry name" value="P-loop containing nucleoside triphosphate hydrolases"/>
    <property type="match status" value="2"/>
</dbReference>
<dbReference type="Pfam" id="PF00664">
    <property type="entry name" value="ABC_membrane"/>
    <property type="match status" value="2"/>
</dbReference>
<evidence type="ECO:0000313" key="17">
    <source>
        <dbReference type="Proteomes" id="UP000198211"/>
    </source>
</evidence>
<evidence type="ECO:0000256" key="9">
    <source>
        <dbReference type="ARBA" id="ARBA00022989"/>
    </source>
</evidence>
<feature type="transmembrane region" description="Helical" evidence="13">
    <location>
        <begin position="123"/>
        <end position="141"/>
    </location>
</feature>
<keyword evidence="7" id="KW-0547">Nucleotide-binding</keyword>
<protein>
    <submittedName>
        <fullName evidence="16">ABC transporter</fullName>
    </submittedName>
</protein>
<feature type="transmembrane region" description="Helical" evidence="13">
    <location>
        <begin position="676"/>
        <end position="695"/>
    </location>
</feature>
<organism evidence="16 17">
    <name type="scientific">Phytophthora megakarya</name>
    <dbReference type="NCBI Taxonomy" id="4795"/>
    <lineage>
        <taxon>Eukaryota</taxon>
        <taxon>Sar</taxon>
        <taxon>Stramenopiles</taxon>
        <taxon>Oomycota</taxon>
        <taxon>Peronosporomycetes</taxon>
        <taxon>Peronosporales</taxon>
        <taxon>Peronosporaceae</taxon>
        <taxon>Phytophthora</taxon>
    </lineage>
</organism>
<feature type="domain" description="ABC transmembrane type-1" evidence="15">
    <location>
        <begin position="1"/>
        <end position="261"/>
    </location>
</feature>
<evidence type="ECO:0000256" key="13">
    <source>
        <dbReference type="SAM" id="Phobius"/>
    </source>
</evidence>
<evidence type="ECO:0000256" key="1">
    <source>
        <dbReference type="ARBA" id="ARBA00004128"/>
    </source>
</evidence>
<keyword evidence="10 13" id="KW-0472">Membrane</keyword>
<dbReference type="Proteomes" id="UP000198211">
    <property type="component" value="Unassembled WGS sequence"/>
</dbReference>
<dbReference type="GO" id="GO:0140359">
    <property type="term" value="F:ABC-type transporter activity"/>
    <property type="evidence" value="ECO:0007669"/>
    <property type="project" value="InterPro"/>
</dbReference>
<dbReference type="InterPro" id="IPR003593">
    <property type="entry name" value="AAA+_ATPase"/>
</dbReference>
<dbReference type="Pfam" id="PF00005">
    <property type="entry name" value="ABC_tran"/>
    <property type="match status" value="2"/>
</dbReference>
<keyword evidence="4" id="KW-1003">Cell membrane</keyword>
<dbReference type="EMBL" id="NBNE01000081">
    <property type="protein sequence ID" value="OWZ23160.1"/>
    <property type="molecule type" value="Genomic_DNA"/>
</dbReference>
<dbReference type="FunFam" id="3.40.50.300:FF:002145">
    <property type="entry name" value="ABC transporter (MsbA subfamily)"/>
    <property type="match status" value="1"/>
</dbReference>
<dbReference type="InterPro" id="IPR027417">
    <property type="entry name" value="P-loop_NTPase"/>
</dbReference>
<evidence type="ECO:0000256" key="10">
    <source>
        <dbReference type="ARBA" id="ARBA00023136"/>
    </source>
</evidence>
<evidence type="ECO:0000256" key="7">
    <source>
        <dbReference type="ARBA" id="ARBA00022741"/>
    </source>
</evidence>
<evidence type="ECO:0000256" key="2">
    <source>
        <dbReference type="ARBA" id="ARBA00004651"/>
    </source>
</evidence>
<dbReference type="CDD" id="cd03244">
    <property type="entry name" value="ABCC_MRP_domain2"/>
    <property type="match status" value="1"/>
</dbReference>
<keyword evidence="5 13" id="KW-0812">Transmembrane</keyword>
<keyword evidence="3" id="KW-0813">Transport</keyword>
<feature type="domain" description="ABC transmembrane type-1" evidence="15">
    <location>
        <begin position="612"/>
        <end position="849"/>
    </location>
</feature>
<comment type="subcellular location">
    <subcellularLocation>
        <location evidence="2">Cell membrane</location>
        <topology evidence="2">Multi-pass membrane protein</topology>
    </subcellularLocation>
    <subcellularLocation>
        <location evidence="1">Vacuole membrane</location>
        <topology evidence="1">Multi-pass membrane protein</topology>
    </subcellularLocation>
</comment>
<dbReference type="PROSITE" id="PS50893">
    <property type="entry name" value="ABC_TRANSPORTER_2"/>
    <property type="match status" value="2"/>
</dbReference>
<dbReference type="GO" id="GO:0016887">
    <property type="term" value="F:ATP hydrolysis activity"/>
    <property type="evidence" value="ECO:0007669"/>
    <property type="project" value="InterPro"/>
</dbReference>
<feature type="domain" description="ABC transporter" evidence="14">
    <location>
        <begin position="887"/>
        <end position="1123"/>
    </location>
</feature>
<feature type="transmembrane region" description="Helical" evidence="13">
    <location>
        <begin position="97"/>
        <end position="117"/>
    </location>
</feature>
<dbReference type="PROSITE" id="PS50929">
    <property type="entry name" value="ABC_TM1F"/>
    <property type="match status" value="2"/>
</dbReference>
<keyword evidence="6" id="KW-0677">Repeat</keyword>
<feature type="compositionally biased region" description="Basic and acidic residues" evidence="12">
    <location>
        <begin position="540"/>
        <end position="550"/>
    </location>
</feature>
<comment type="caution">
    <text evidence="16">The sequence shown here is derived from an EMBL/GenBank/DDBJ whole genome shotgun (WGS) entry which is preliminary data.</text>
</comment>
<keyword evidence="17" id="KW-1185">Reference proteome</keyword>
<dbReference type="CDD" id="cd03250">
    <property type="entry name" value="ABCC_MRP_domain1"/>
    <property type="match status" value="1"/>
</dbReference>
<evidence type="ECO:0000256" key="5">
    <source>
        <dbReference type="ARBA" id="ARBA00022692"/>
    </source>
</evidence>
<name>A0A225X1T5_9STRA</name>
<evidence type="ECO:0000256" key="11">
    <source>
        <dbReference type="ARBA" id="ARBA00023180"/>
    </source>
</evidence>
<dbReference type="InterPro" id="IPR050173">
    <property type="entry name" value="ABC_transporter_C-like"/>
</dbReference>
<dbReference type="InterPro" id="IPR011527">
    <property type="entry name" value="ABC1_TM_dom"/>
</dbReference>
<keyword evidence="9 13" id="KW-1133">Transmembrane helix</keyword>
<dbReference type="InterPro" id="IPR003439">
    <property type="entry name" value="ABC_transporter-like_ATP-bd"/>
</dbReference>
<evidence type="ECO:0000256" key="3">
    <source>
        <dbReference type="ARBA" id="ARBA00022448"/>
    </source>
</evidence>
<evidence type="ECO:0000256" key="4">
    <source>
        <dbReference type="ARBA" id="ARBA00022475"/>
    </source>
</evidence>
<dbReference type="PANTHER" id="PTHR24223:SF443">
    <property type="entry name" value="MULTIDRUG-RESISTANCE LIKE PROTEIN 1, ISOFORM I"/>
    <property type="match status" value="1"/>
</dbReference>
<feature type="transmembrane region" description="Helical" evidence="13">
    <location>
        <begin position="612"/>
        <end position="632"/>
    </location>
</feature>
<feature type="transmembrane region" description="Helical" evidence="13">
    <location>
        <begin position="15"/>
        <end position="33"/>
    </location>
</feature>
<dbReference type="Gene3D" id="3.40.50.300">
    <property type="entry name" value="P-loop containing nucleotide triphosphate hydrolases"/>
    <property type="match status" value="2"/>
</dbReference>
<evidence type="ECO:0000259" key="15">
    <source>
        <dbReference type="PROSITE" id="PS50929"/>
    </source>
</evidence>
<dbReference type="Gene3D" id="1.20.1560.10">
    <property type="entry name" value="ABC transporter type 1, transmembrane domain"/>
    <property type="match status" value="2"/>
</dbReference>
<evidence type="ECO:0000256" key="12">
    <source>
        <dbReference type="SAM" id="MobiDB-lite"/>
    </source>
</evidence>
<gene>
    <name evidence="16" type="ORF">PHMEG_0001996</name>
</gene>
<evidence type="ECO:0000313" key="16">
    <source>
        <dbReference type="EMBL" id="OWZ23160.1"/>
    </source>
</evidence>
<keyword evidence="8" id="KW-0067">ATP-binding</keyword>
<keyword evidence="11" id="KW-0325">Glycoprotein</keyword>
<feature type="transmembrane region" description="Helical" evidence="13">
    <location>
        <begin position="701"/>
        <end position="721"/>
    </location>
</feature>
<feature type="domain" description="ABC transporter" evidence="14">
    <location>
        <begin position="306"/>
        <end position="533"/>
    </location>
</feature>
<accession>A0A225X1T5</accession>
<sequence>MLLTMAISREYTQTQIYALLGLLYVMALGEVLLHCHSHFMGFKINIKIMGALRALVFENTITGSYDSESGKKRMAEVAHLYAEDVVNVAKMVTHMQFLWRSVLQIMFELCILVQVIGIKFKPVAIAFFFMAVFAKFLSAAANRLRRKLQKKIDSRLNVIHECFKGIQMVKLNAWEDKMQEKIERARKEENRERRRVNLVAALQYCVGVDSPNLASIFIFGWVALQDTSALSPARVFPALLLLRRIKTHFSNIARLFDVAGKGQTSFCKIDNYLNECGEEACAQNQAKEKQCPESYDTGINGPETVVAMEHACFGQSTEEGKALLANVSFRLRRGQLAMIVGKAGAGKSTLLNALLGDIKCVDGNVSIEENCRIAYCAQEPWLQTLSVRENILFGSAFDFKKYWCVVEACCLKDDLRMLPEGDDTQVGPKGINLSGGQKARIALARACYADADVYLLDCPFANVDAIVQNEIFAKCIVELLQFKTVLMVTHNRELSSSSFVDHVIRVDDLTVVVESAEKGWEVGRHPSRRVDPRNSLPPWRNEELQDDHKDKPRPRGLALWESVALPVASSTILVTPNLRKTLVTSGNTQVPVTSDDRVDHGDDSSMEHSANVYGILVISSMISGFASSVLHAHAMANSANRMFYEMTAALLHAPMTFFYSTPVGEIFNRYFNDVRVLDTSFALAFMAMFRSAVTILAADGILWYFTGIAGTSILLIVLYVVKEFMTLGFMVGLLQLSFRAEAANLNFISEALDGSATIRAFGRKQVNRFRVKHGELSDELMKGQYHTEVFNRFVLIRCDRVLGIHMLLLMFLLSMHNVSPAELGLMLYYVFTINSDVFTLSTKLLEVALCLLNVERVRKYGLIEPELQSYEGNPLTIPASWPHRGDVVFEHVSFSYANDKLTDKKQPLPLCDVSFSVQGGEKIGVVGRTGSGKSSLAMALFRVHPLTKGRILVDGLDASLLTLHALRTNVCIIPQSPLFYRCSVRNYLDPFNEFGDVMLLNALRRCGLKGSMANLEAELSDNGENWSLGERQMLCLARAVLRPSRIVVLDESFSSVDQANQSTLLNVLDTAFRDSTLFLITHRLDDVLQFDKILVMQEGQAVEFGPAEELAADSDSAFYEFLETTLLTY</sequence>